<dbReference type="InterPro" id="IPR020894">
    <property type="entry name" value="Cadherin_CS"/>
</dbReference>
<comment type="caution">
    <text evidence="9">The sequence shown here is derived from an EMBL/GenBank/DDBJ whole genome shotgun (WGS) entry which is preliminary data.</text>
</comment>
<evidence type="ECO:0000256" key="3">
    <source>
        <dbReference type="ARBA" id="ARBA00022737"/>
    </source>
</evidence>
<dbReference type="EMBL" id="JARKHS020024594">
    <property type="protein sequence ID" value="KAK8768035.1"/>
    <property type="molecule type" value="Genomic_DNA"/>
</dbReference>
<keyword evidence="10" id="KW-1185">Reference proteome</keyword>
<comment type="subcellular location">
    <subcellularLocation>
        <location evidence="1">Membrane</location>
    </subcellularLocation>
</comment>
<feature type="domain" description="Cadherin" evidence="8">
    <location>
        <begin position="28"/>
        <end position="137"/>
    </location>
</feature>
<keyword evidence="4 7" id="KW-0106">Calcium</keyword>
<evidence type="ECO:0000256" key="6">
    <source>
        <dbReference type="ARBA" id="ARBA00023136"/>
    </source>
</evidence>
<dbReference type="SUPFAM" id="SSF49313">
    <property type="entry name" value="Cadherin-like"/>
    <property type="match status" value="1"/>
</dbReference>
<evidence type="ECO:0000256" key="4">
    <source>
        <dbReference type="ARBA" id="ARBA00022837"/>
    </source>
</evidence>
<dbReference type="PROSITE" id="PS00232">
    <property type="entry name" value="CADHERIN_1"/>
    <property type="match status" value="2"/>
</dbReference>
<dbReference type="GO" id="GO:0005886">
    <property type="term" value="C:plasma membrane"/>
    <property type="evidence" value="ECO:0007669"/>
    <property type="project" value="InterPro"/>
</dbReference>
<accession>A0AAQ4DZZ5</accession>
<proteinExistence type="predicted"/>
<dbReference type="Gene3D" id="2.60.40.60">
    <property type="entry name" value="Cadherins"/>
    <property type="match status" value="2"/>
</dbReference>
<dbReference type="PANTHER" id="PTHR24026">
    <property type="entry name" value="FAT ATYPICAL CADHERIN-RELATED"/>
    <property type="match status" value="1"/>
</dbReference>
<protein>
    <recommendedName>
        <fullName evidence="8">Cadherin domain-containing protein</fullName>
    </recommendedName>
</protein>
<name>A0AAQ4DZZ5_AMBAM</name>
<dbReference type="CDD" id="cd11304">
    <property type="entry name" value="Cadherin_repeat"/>
    <property type="match status" value="1"/>
</dbReference>
<evidence type="ECO:0000259" key="8">
    <source>
        <dbReference type="PROSITE" id="PS50268"/>
    </source>
</evidence>
<dbReference type="AlphaFoldDB" id="A0AAQ4DZZ5"/>
<dbReference type="SMART" id="SM00112">
    <property type="entry name" value="CA"/>
    <property type="match status" value="1"/>
</dbReference>
<keyword evidence="5" id="KW-1133">Transmembrane helix</keyword>
<dbReference type="Pfam" id="PF00028">
    <property type="entry name" value="Cadherin"/>
    <property type="match status" value="1"/>
</dbReference>
<dbReference type="FunFam" id="2.60.40.60:FF:000295">
    <property type="entry name" value="Cadherin 86C, isoform E"/>
    <property type="match status" value="1"/>
</dbReference>
<dbReference type="GO" id="GO:0005509">
    <property type="term" value="F:calcium ion binding"/>
    <property type="evidence" value="ECO:0007669"/>
    <property type="project" value="UniProtKB-UniRule"/>
</dbReference>
<evidence type="ECO:0000313" key="9">
    <source>
        <dbReference type="EMBL" id="KAK8768035.1"/>
    </source>
</evidence>
<dbReference type="InterPro" id="IPR015919">
    <property type="entry name" value="Cadherin-like_sf"/>
</dbReference>
<organism evidence="9 10">
    <name type="scientific">Amblyomma americanum</name>
    <name type="common">Lone star tick</name>
    <dbReference type="NCBI Taxonomy" id="6943"/>
    <lineage>
        <taxon>Eukaryota</taxon>
        <taxon>Metazoa</taxon>
        <taxon>Ecdysozoa</taxon>
        <taxon>Arthropoda</taxon>
        <taxon>Chelicerata</taxon>
        <taxon>Arachnida</taxon>
        <taxon>Acari</taxon>
        <taxon>Parasitiformes</taxon>
        <taxon>Ixodida</taxon>
        <taxon>Ixodoidea</taxon>
        <taxon>Ixodidae</taxon>
        <taxon>Amblyomminae</taxon>
        <taxon>Amblyomma</taxon>
    </lineage>
</organism>
<evidence type="ECO:0000313" key="10">
    <source>
        <dbReference type="Proteomes" id="UP001321473"/>
    </source>
</evidence>
<feature type="non-terminal residue" evidence="9">
    <location>
        <position position="160"/>
    </location>
</feature>
<evidence type="ECO:0000256" key="2">
    <source>
        <dbReference type="ARBA" id="ARBA00022692"/>
    </source>
</evidence>
<dbReference type="InterPro" id="IPR002126">
    <property type="entry name" value="Cadherin-like_dom"/>
</dbReference>
<dbReference type="PRINTS" id="PR00205">
    <property type="entry name" value="CADHERIN"/>
</dbReference>
<evidence type="ECO:0000256" key="7">
    <source>
        <dbReference type="PROSITE-ProRule" id="PRU00043"/>
    </source>
</evidence>
<evidence type="ECO:0000256" key="1">
    <source>
        <dbReference type="ARBA" id="ARBA00004370"/>
    </source>
</evidence>
<keyword evidence="3" id="KW-0677">Repeat</keyword>
<dbReference type="GO" id="GO:0007156">
    <property type="term" value="P:homophilic cell adhesion via plasma membrane adhesion molecules"/>
    <property type="evidence" value="ECO:0007669"/>
    <property type="project" value="InterPro"/>
</dbReference>
<reference evidence="9 10" key="1">
    <citation type="journal article" date="2023" name="Arcadia Sci">
        <title>De novo assembly of a long-read Amblyomma americanum tick genome.</title>
        <authorList>
            <person name="Chou S."/>
            <person name="Poskanzer K.E."/>
            <person name="Rollins M."/>
            <person name="Thuy-Boun P.S."/>
        </authorList>
    </citation>
    <scope>NUCLEOTIDE SEQUENCE [LARGE SCALE GENOMIC DNA]</scope>
    <source>
        <strain evidence="9">F_SG_1</strain>
        <tissue evidence="9">Salivary glands</tissue>
    </source>
</reference>
<evidence type="ECO:0000256" key="5">
    <source>
        <dbReference type="ARBA" id="ARBA00022989"/>
    </source>
</evidence>
<dbReference type="PROSITE" id="PS50268">
    <property type="entry name" value="CADHERIN_2"/>
    <property type="match status" value="1"/>
</dbReference>
<sequence>MVSSQPKTSTADVTVHIKDANDNFPVFREDVYRATIPENAASGTVVAVVRAEDADSEAYGTAGIRYTSIRGQIADKLRLDPESGKVVVATSAHGLDRETAPEHFLTVEARDENGRGNRNTVQLHLVLEDINDNAPTFVLPSYEARIRENALDFRTPLVVM</sequence>
<dbReference type="Proteomes" id="UP001321473">
    <property type="component" value="Unassembled WGS sequence"/>
</dbReference>
<gene>
    <name evidence="9" type="ORF">V5799_005184</name>
</gene>
<keyword evidence="2" id="KW-0812">Transmembrane</keyword>
<keyword evidence="6" id="KW-0472">Membrane</keyword>
<dbReference type="PANTHER" id="PTHR24026:SF133">
    <property type="entry name" value="CADHERIN-RELATED FAMILY MEMBER 2"/>
    <property type="match status" value="1"/>
</dbReference>